<protein>
    <submittedName>
        <fullName evidence="5">HTH-type transcriptional activator RhaS</fullName>
    </submittedName>
</protein>
<evidence type="ECO:0000313" key="5">
    <source>
        <dbReference type="EMBL" id="MPM11397.1"/>
    </source>
</evidence>
<dbReference type="EMBL" id="VSSQ01001825">
    <property type="protein sequence ID" value="MPM11397.1"/>
    <property type="molecule type" value="Genomic_DNA"/>
</dbReference>
<dbReference type="GO" id="GO:0043565">
    <property type="term" value="F:sequence-specific DNA binding"/>
    <property type="evidence" value="ECO:0007669"/>
    <property type="project" value="InterPro"/>
</dbReference>
<dbReference type="Pfam" id="PF12833">
    <property type="entry name" value="HTH_18"/>
    <property type="match status" value="1"/>
</dbReference>
<keyword evidence="1" id="KW-0805">Transcription regulation</keyword>
<accession>A0A644X623</accession>
<dbReference type="PANTHER" id="PTHR46796">
    <property type="entry name" value="HTH-TYPE TRANSCRIPTIONAL ACTIVATOR RHAS-RELATED"/>
    <property type="match status" value="1"/>
</dbReference>
<gene>
    <name evidence="5" type="primary">rhaS_43</name>
    <name evidence="5" type="ORF">SDC9_57740</name>
</gene>
<dbReference type="Gene3D" id="1.10.10.60">
    <property type="entry name" value="Homeodomain-like"/>
    <property type="match status" value="2"/>
</dbReference>
<keyword evidence="3" id="KW-0804">Transcription</keyword>
<dbReference type="InterPro" id="IPR050204">
    <property type="entry name" value="AraC_XylS_family_regulators"/>
</dbReference>
<dbReference type="SMART" id="SM00342">
    <property type="entry name" value="HTH_ARAC"/>
    <property type="match status" value="1"/>
</dbReference>
<evidence type="ECO:0000259" key="4">
    <source>
        <dbReference type="PROSITE" id="PS01124"/>
    </source>
</evidence>
<dbReference type="AlphaFoldDB" id="A0A644X623"/>
<dbReference type="InterPro" id="IPR009057">
    <property type="entry name" value="Homeodomain-like_sf"/>
</dbReference>
<dbReference type="GO" id="GO:0003700">
    <property type="term" value="F:DNA-binding transcription factor activity"/>
    <property type="evidence" value="ECO:0007669"/>
    <property type="project" value="InterPro"/>
</dbReference>
<dbReference type="InterPro" id="IPR018062">
    <property type="entry name" value="HTH_AraC-typ_CS"/>
</dbReference>
<dbReference type="InterPro" id="IPR018060">
    <property type="entry name" value="HTH_AraC"/>
</dbReference>
<proteinExistence type="predicted"/>
<feature type="domain" description="HTH araC/xylS-type" evidence="4">
    <location>
        <begin position="75"/>
        <end position="145"/>
    </location>
</feature>
<keyword evidence="2" id="KW-0238">DNA-binding</keyword>
<dbReference type="SUPFAM" id="SSF46689">
    <property type="entry name" value="Homeodomain-like"/>
    <property type="match status" value="2"/>
</dbReference>
<dbReference type="PROSITE" id="PS01124">
    <property type="entry name" value="HTH_ARAC_FAMILY_2"/>
    <property type="match status" value="1"/>
</dbReference>
<reference evidence="5" key="1">
    <citation type="submission" date="2019-08" db="EMBL/GenBank/DDBJ databases">
        <authorList>
            <person name="Kucharzyk K."/>
            <person name="Murdoch R.W."/>
            <person name="Higgins S."/>
            <person name="Loffler F."/>
        </authorList>
    </citation>
    <scope>NUCLEOTIDE SEQUENCE</scope>
</reference>
<evidence type="ECO:0000256" key="1">
    <source>
        <dbReference type="ARBA" id="ARBA00023015"/>
    </source>
</evidence>
<comment type="caution">
    <text evidence="5">The sequence shown here is derived from an EMBL/GenBank/DDBJ whole genome shotgun (WGS) entry which is preliminary data.</text>
</comment>
<organism evidence="5">
    <name type="scientific">bioreactor metagenome</name>
    <dbReference type="NCBI Taxonomy" id="1076179"/>
    <lineage>
        <taxon>unclassified sequences</taxon>
        <taxon>metagenomes</taxon>
        <taxon>ecological metagenomes</taxon>
    </lineage>
</organism>
<evidence type="ECO:0000256" key="2">
    <source>
        <dbReference type="ARBA" id="ARBA00023125"/>
    </source>
</evidence>
<evidence type="ECO:0000256" key="3">
    <source>
        <dbReference type="ARBA" id="ARBA00023163"/>
    </source>
</evidence>
<sequence>MVDKYIFSDVSTCTFNFSNGERAIVKSSPKKEIVLVKFIPHTSRKNSFQENVIANYPDAKNASELAEKCNYDCLKTFTRHFKKHFNQTPYQWMLDRKMEEVQHLVLESDLSISEIAQICGFNNLTHLVNVYSNRFGIPPFRNRMQENKNAI</sequence>
<name>A0A644X623_9ZZZZ</name>
<dbReference type="PROSITE" id="PS00041">
    <property type="entry name" value="HTH_ARAC_FAMILY_1"/>
    <property type="match status" value="1"/>
</dbReference>